<protein>
    <submittedName>
        <fullName evidence="2">Uncharacterized protein</fullName>
    </submittedName>
</protein>
<evidence type="ECO:0000313" key="2">
    <source>
        <dbReference type="EMBL" id="AKU90713.1"/>
    </source>
</evidence>
<feature type="compositionally biased region" description="Polar residues" evidence="1">
    <location>
        <begin position="162"/>
        <end position="173"/>
    </location>
</feature>
<accession>A0A0K1PB15</accession>
<feature type="region of interest" description="Disordered" evidence="1">
    <location>
        <begin position="138"/>
        <end position="187"/>
    </location>
</feature>
<feature type="region of interest" description="Disordered" evidence="1">
    <location>
        <begin position="1"/>
        <end position="24"/>
    </location>
</feature>
<keyword evidence="3" id="KW-1185">Reference proteome</keyword>
<organism evidence="2 3">
    <name type="scientific">Vulgatibacter incomptus</name>
    <dbReference type="NCBI Taxonomy" id="1391653"/>
    <lineage>
        <taxon>Bacteria</taxon>
        <taxon>Pseudomonadati</taxon>
        <taxon>Myxococcota</taxon>
        <taxon>Myxococcia</taxon>
        <taxon>Myxococcales</taxon>
        <taxon>Cystobacterineae</taxon>
        <taxon>Vulgatibacteraceae</taxon>
        <taxon>Vulgatibacter</taxon>
    </lineage>
</organism>
<gene>
    <name evidence="2" type="ORF">AKJ08_1100</name>
</gene>
<proteinExistence type="predicted"/>
<dbReference type="Proteomes" id="UP000055590">
    <property type="component" value="Chromosome"/>
</dbReference>
<reference evidence="2 3" key="1">
    <citation type="submission" date="2015-08" db="EMBL/GenBank/DDBJ databases">
        <authorList>
            <person name="Babu N.S."/>
            <person name="Beckwith C.J."/>
            <person name="Beseler K.G."/>
            <person name="Brison A."/>
            <person name="Carone J.V."/>
            <person name="Caskin T.P."/>
            <person name="Diamond M."/>
            <person name="Durham M.E."/>
            <person name="Foxe J.M."/>
            <person name="Go M."/>
            <person name="Henderson B.A."/>
            <person name="Jones I.B."/>
            <person name="McGettigan J.A."/>
            <person name="Micheletti S.J."/>
            <person name="Nasrallah M.E."/>
            <person name="Ortiz D."/>
            <person name="Piller C.R."/>
            <person name="Privatt S.R."/>
            <person name="Schneider S.L."/>
            <person name="Sharp S."/>
            <person name="Smith T.C."/>
            <person name="Stanton J.D."/>
            <person name="Ullery H.E."/>
            <person name="Wilson R.J."/>
            <person name="Serrano M.G."/>
            <person name="Buck G."/>
            <person name="Lee V."/>
            <person name="Wang Y."/>
            <person name="Carvalho R."/>
            <person name="Voegtly L."/>
            <person name="Shi R."/>
            <person name="Duckworth R."/>
            <person name="Johnson A."/>
            <person name="Loviza R."/>
            <person name="Walstead R."/>
            <person name="Shah Z."/>
            <person name="Kiflezghi M."/>
            <person name="Wade K."/>
            <person name="Ball S.L."/>
            <person name="Bradley K.W."/>
            <person name="Asai D.J."/>
            <person name="Bowman C.A."/>
            <person name="Russell D.A."/>
            <person name="Pope W.H."/>
            <person name="Jacobs-Sera D."/>
            <person name="Hendrix R.W."/>
            <person name="Hatfull G.F."/>
        </authorList>
    </citation>
    <scope>NUCLEOTIDE SEQUENCE [LARGE SCALE GENOMIC DNA]</scope>
    <source>
        <strain evidence="2 3">DSM 27710</strain>
    </source>
</reference>
<evidence type="ECO:0000313" key="3">
    <source>
        <dbReference type="Proteomes" id="UP000055590"/>
    </source>
</evidence>
<feature type="compositionally biased region" description="Basic and acidic residues" evidence="1">
    <location>
        <begin position="143"/>
        <end position="159"/>
    </location>
</feature>
<dbReference type="EMBL" id="CP012332">
    <property type="protein sequence ID" value="AKU90713.1"/>
    <property type="molecule type" value="Genomic_DNA"/>
</dbReference>
<name>A0A0K1PB15_9BACT</name>
<dbReference type="AlphaFoldDB" id="A0A0K1PB15"/>
<dbReference type="KEGG" id="vin:AKJ08_1100"/>
<evidence type="ECO:0000256" key="1">
    <source>
        <dbReference type="SAM" id="MobiDB-lite"/>
    </source>
</evidence>
<sequence length="187" mass="18588">MSNVGAPGRGDPPDEERNSSLLGFRPVERHIEGAAFDADAILVAGNPAHRGLATASSATAVAATCASGPGVAAMTAAPACSSASARASLACVATAAALSRSARVAASLAGATAAGSGVARGSSGPELACGSAAATRVVTAADPEGKRQDSQCRDREPRSYSRHSYLQGRQASPPNEPHSGSRIRHSE</sequence>